<sequence length="71" mass="7625">MKIKKVITLIVAALAFTMTGCGSSTAISVSELTAESKPATQYTIDANQEVYALLDFEDTAEFENATKYGLV</sequence>
<accession>A0A6N3F1N6</accession>
<dbReference type="PROSITE" id="PS51257">
    <property type="entry name" value="PROKAR_LIPOPROTEIN"/>
    <property type="match status" value="1"/>
</dbReference>
<dbReference type="AlphaFoldDB" id="A0A6N3F1N6"/>
<dbReference type="RefSeq" id="WP_237985117.1">
    <property type="nucleotide sequence ID" value="NZ_CACRUQ010000028.1"/>
</dbReference>
<dbReference type="EMBL" id="CACRUQ010000028">
    <property type="protein sequence ID" value="VYU45954.1"/>
    <property type="molecule type" value="Genomic_DNA"/>
</dbReference>
<feature type="chain" id="PRO_5026802997" evidence="1">
    <location>
        <begin position="27"/>
        <end position="71"/>
    </location>
</feature>
<feature type="signal peptide" evidence="1">
    <location>
        <begin position="1"/>
        <end position="26"/>
    </location>
</feature>
<keyword evidence="1" id="KW-0732">Signal</keyword>
<organism evidence="2">
    <name type="scientific">[Ruminococcus] torques</name>
    <dbReference type="NCBI Taxonomy" id="33039"/>
    <lineage>
        <taxon>Bacteria</taxon>
        <taxon>Bacillati</taxon>
        <taxon>Bacillota</taxon>
        <taxon>Clostridia</taxon>
        <taxon>Lachnospirales</taxon>
        <taxon>Lachnospiraceae</taxon>
        <taxon>Mediterraneibacter</taxon>
    </lineage>
</organism>
<evidence type="ECO:0000256" key="1">
    <source>
        <dbReference type="SAM" id="SignalP"/>
    </source>
</evidence>
<protein>
    <submittedName>
        <fullName evidence="2">Uncharacterized protein</fullName>
    </submittedName>
</protein>
<gene>
    <name evidence="2" type="ORF">RTLFYP15_02534</name>
</gene>
<reference evidence="2" key="1">
    <citation type="submission" date="2019-11" db="EMBL/GenBank/DDBJ databases">
        <authorList>
            <person name="Feng L."/>
        </authorList>
    </citation>
    <scope>NUCLEOTIDE SEQUENCE</scope>
    <source>
        <strain evidence="2">RtorquesLFYP15</strain>
    </source>
</reference>
<evidence type="ECO:0000313" key="2">
    <source>
        <dbReference type="EMBL" id="VYU45954.1"/>
    </source>
</evidence>
<proteinExistence type="predicted"/>
<name>A0A6N3F1N6_9FIRM</name>